<dbReference type="SUPFAM" id="SSF103515">
    <property type="entry name" value="Autotransporter"/>
    <property type="match status" value="1"/>
</dbReference>
<evidence type="ECO:0000256" key="1">
    <source>
        <dbReference type="SAM" id="MobiDB-lite"/>
    </source>
</evidence>
<evidence type="ECO:0000313" key="5">
    <source>
        <dbReference type="Proteomes" id="UP000366819"/>
    </source>
</evidence>
<accession>A0A5E4X0H8</accession>
<feature type="signal peptide" evidence="2">
    <location>
        <begin position="1"/>
        <end position="33"/>
    </location>
</feature>
<dbReference type="EC" id="3.4.21.-" evidence="4"/>
<keyword evidence="2" id="KW-0732">Signal</keyword>
<dbReference type="Pfam" id="PF03797">
    <property type="entry name" value="Autotransporter"/>
    <property type="match status" value="1"/>
</dbReference>
<dbReference type="SMART" id="SM00869">
    <property type="entry name" value="Autotransporter"/>
    <property type="match status" value="1"/>
</dbReference>
<organism evidence="4 5">
    <name type="scientific">Pandoraea aquatica</name>
    <dbReference type="NCBI Taxonomy" id="2508290"/>
    <lineage>
        <taxon>Bacteria</taxon>
        <taxon>Pseudomonadati</taxon>
        <taxon>Pseudomonadota</taxon>
        <taxon>Betaproteobacteria</taxon>
        <taxon>Burkholderiales</taxon>
        <taxon>Burkholderiaceae</taxon>
        <taxon>Pandoraea</taxon>
    </lineage>
</organism>
<dbReference type="Proteomes" id="UP000366819">
    <property type="component" value="Unassembled WGS sequence"/>
</dbReference>
<dbReference type="PROSITE" id="PS51208">
    <property type="entry name" value="AUTOTRANSPORTER"/>
    <property type="match status" value="1"/>
</dbReference>
<name>A0A5E4X0H8_9BURK</name>
<sequence>MQKNHPKSNVLRRTKICVAAAAVVTAAALPGHAVSQTASQWERERDARVAVLSNQIDALDPELGAARATEVFAQKIHEQIDAASAALVDGVKHSDIKDLFELLGATLDETLKIDNKYLTADGLKKKGELSALKASIETAMQAATGSDRNAMATALTGLEQEIKKHAGFLEDTVKARRPVERESKLLMQKDARVRDVDSEAELNALKNTRQLDATTPGAAKHQDVLTWSDKNLTNFMGDDGVTDTHDVIGKDSILELTRRSGEESDAIAGTGGVRDIGTLHARRSANHDVRVDGGTLNVHQEIGGDGRLDITVGKGGKLYFADDGVGVSSDAGDVTLWAVRSEKGSPDGGAIEFGKRTSSGTAEIILKQGGSLHFAEGADAGISDIDIAQGASATLHAANAAAASIENSGTLTFEAGAQAGRADIVNTASGLTTFQDTDLQRAELVNLGRIQMDKTKGGSATLINGVDAQVDVLDSDLQQLGLANVGVVKLRGNTQANGARIEMLGGKLNIADIEAQAPGRKAEKTLSIGSLSGTGRIVTGDTKLVLGERNEDDIFDGQIVREDASSGAKADTLRRAAKSNTQASAATGSDVVKAGTGNLTLGGDQSGVASLRVEGGSVTAAHAKALGAGTVTVTERGAIKLASDVDGVGHIDNAGQIDLGTSKLAVNKYTSKAGAKLKSHVARVGADVASGAIQVSEDSDFTNTAIDVTVANDITLADVQDKLGVVSVAAGKTAKLGKVTIGSIVGGKAEDPTDPTTTTDPTDPTKPTDPTGPTDPSDPSGVITSQNVVQYLATDGNYSANEQAVLASVNGVTVGDLTSGRIGGKVLSEMALQTAGSDEQRRSASLLSGESLANNALAAQGATTAFQRGMQSRMLAGGAMFDDKTANGSNADSHGIAGWASFSGGNTSQRGDALSFDVRGIDGAIGVDKRIGNSTVVGASVGMGNQNSKAKGMPGESKINSVSVGLYGSHLNDANVFVGGGVSYTNHSVTTDRTVAARNASARLSGKTSGNTFGAFGEIGKRFDVAGFNVDPSIGLRFASTRLNAFDETNRDTAGGNDGLKVGAQSQTSARSVLGVRFSRDVINFDGGKVTPMLRLAYEHEFGNTQASLTNSLYGAPRAFSVKGAKLGRDVFTADLGVDVQLKKRLNVHVGGNVSVRQGESALGGGISAKYRF</sequence>
<dbReference type="AlphaFoldDB" id="A0A5E4X0H8"/>
<evidence type="ECO:0000313" key="4">
    <source>
        <dbReference type="EMBL" id="VVE29797.1"/>
    </source>
</evidence>
<keyword evidence="4" id="KW-0645">Protease</keyword>
<evidence type="ECO:0000256" key="2">
    <source>
        <dbReference type="SAM" id="SignalP"/>
    </source>
</evidence>
<feature type="region of interest" description="Disordered" evidence="1">
    <location>
        <begin position="745"/>
        <end position="782"/>
    </location>
</feature>
<feature type="compositionally biased region" description="Low complexity" evidence="1">
    <location>
        <begin position="768"/>
        <end position="779"/>
    </location>
</feature>
<dbReference type="NCBIfam" id="TIGR01414">
    <property type="entry name" value="autotrans_barl"/>
    <property type="match status" value="1"/>
</dbReference>
<feature type="chain" id="PRO_5023089734" evidence="2">
    <location>
        <begin position="34"/>
        <end position="1173"/>
    </location>
</feature>
<dbReference type="InterPro" id="IPR006315">
    <property type="entry name" value="OM_autotransptr_brl_dom"/>
</dbReference>
<keyword evidence="5" id="KW-1185">Reference proteome</keyword>
<keyword evidence="4" id="KW-0378">Hydrolase</keyword>
<dbReference type="GO" id="GO:0006508">
    <property type="term" value="P:proteolysis"/>
    <property type="evidence" value="ECO:0007669"/>
    <property type="project" value="UniProtKB-KW"/>
</dbReference>
<reference evidence="4 5" key="1">
    <citation type="submission" date="2019-08" db="EMBL/GenBank/DDBJ databases">
        <authorList>
            <person name="Peeters C."/>
        </authorList>
    </citation>
    <scope>NUCLEOTIDE SEQUENCE [LARGE SCALE GENOMIC DNA]</scope>
    <source>
        <strain evidence="4 5">LMG 31011</strain>
    </source>
</reference>
<dbReference type="InterPro" id="IPR005546">
    <property type="entry name" value="Autotransporte_beta"/>
</dbReference>
<gene>
    <name evidence="4" type="ORF">PAQ31011_03607</name>
</gene>
<dbReference type="GO" id="GO:0019867">
    <property type="term" value="C:outer membrane"/>
    <property type="evidence" value="ECO:0007669"/>
    <property type="project" value="InterPro"/>
</dbReference>
<evidence type="ECO:0000259" key="3">
    <source>
        <dbReference type="PROSITE" id="PS51208"/>
    </source>
</evidence>
<dbReference type="OrthoDB" id="8938850at2"/>
<proteinExistence type="predicted"/>
<dbReference type="Gene3D" id="2.40.128.130">
    <property type="entry name" value="Autotransporter beta-domain"/>
    <property type="match status" value="1"/>
</dbReference>
<dbReference type="GO" id="GO:0008233">
    <property type="term" value="F:peptidase activity"/>
    <property type="evidence" value="ECO:0007669"/>
    <property type="project" value="UniProtKB-KW"/>
</dbReference>
<dbReference type="EMBL" id="CABPSN010000005">
    <property type="protein sequence ID" value="VVE29797.1"/>
    <property type="molecule type" value="Genomic_DNA"/>
</dbReference>
<protein>
    <submittedName>
        <fullName evidence="4">Extracellular serine protease</fullName>
        <ecNumber evidence="4">3.4.21.-</ecNumber>
    </submittedName>
</protein>
<feature type="domain" description="Autotransporter" evidence="3">
    <location>
        <begin position="891"/>
        <end position="1173"/>
    </location>
</feature>
<dbReference type="InterPro" id="IPR036709">
    <property type="entry name" value="Autotransporte_beta_dom_sf"/>
</dbReference>